<evidence type="ECO:0000256" key="1">
    <source>
        <dbReference type="SAM" id="MobiDB-lite"/>
    </source>
</evidence>
<evidence type="ECO:0000313" key="3">
    <source>
        <dbReference type="Proteomes" id="UP000823388"/>
    </source>
</evidence>
<feature type="region of interest" description="Disordered" evidence="1">
    <location>
        <begin position="89"/>
        <end position="111"/>
    </location>
</feature>
<proteinExistence type="predicted"/>
<dbReference type="AlphaFoldDB" id="A0A8T0MJN7"/>
<organism evidence="2 3">
    <name type="scientific">Panicum virgatum</name>
    <name type="common">Blackwell switchgrass</name>
    <dbReference type="NCBI Taxonomy" id="38727"/>
    <lineage>
        <taxon>Eukaryota</taxon>
        <taxon>Viridiplantae</taxon>
        <taxon>Streptophyta</taxon>
        <taxon>Embryophyta</taxon>
        <taxon>Tracheophyta</taxon>
        <taxon>Spermatophyta</taxon>
        <taxon>Magnoliopsida</taxon>
        <taxon>Liliopsida</taxon>
        <taxon>Poales</taxon>
        <taxon>Poaceae</taxon>
        <taxon>PACMAD clade</taxon>
        <taxon>Panicoideae</taxon>
        <taxon>Panicodae</taxon>
        <taxon>Paniceae</taxon>
        <taxon>Panicinae</taxon>
        <taxon>Panicum</taxon>
        <taxon>Panicum sect. Hiantes</taxon>
    </lineage>
</organism>
<reference evidence="2" key="1">
    <citation type="submission" date="2020-05" db="EMBL/GenBank/DDBJ databases">
        <title>WGS assembly of Panicum virgatum.</title>
        <authorList>
            <person name="Lovell J.T."/>
            <person name="Jenkins J."/>
            <person name="Shu S."/>
            <person name="Juenger T.E."/>
            <person name="Schmutz J."/>
        </authorList>
    </citation>
    <scope>NUCLEOTIDE SEQUENCE</scope>
    <source>
        <strain evidence="2">AP13</strain>
    </source>
</reference>
<dbReference type="EMBL" id="CM029054">
    <property type="protein sequence ID" value="KAG2536563.1"/>
    <property type="molecule type" value="Genomic_DNA"/>
</dbReference>
<accession>A0A8T0MJN7</accession>
<feature type="compositionally biased region" description="Basic and acidic residues" evidence="1">
    <location>
        <begin position="94"/>
        <end position="111"/>
    </location>
</feature>
<comment type="caution">
    <text evidence="2">The sequence shown here is derived from an EMBL/GenBank/DDBJ whole genome shotgun (WGS) entry which is preliminary data.</text>
</comment>
<name>A0A8T0MJN7_PANVG</name>
<keyword evidence="3" id="KW-1185">Reference proteome</keyword>
<sequence length="138" mass="15682">MKTARDETPEEGEESKPIDEIVGRVLSEYSSSSKFLENMGIHSAGSQPISTNTSSARIRELEEIVQVQALQIEKAERNEQDLHATIISQQEEMTDMKQKMEETNESNKRNEEQMVILKQKQETTNSLLLRLISQSSIS</sequence>
<evidence type="ECO:0000313" key="2">
    <source>
        <dbReference type="EMBL" id="KAG2536563.1"/>
    </source>
</evidence>
<gene>
    <name evidence="2" type="ORF">PVAP13_9NG196273</name>
</gene>
<dbReference type="Proteomes" id="UP000823388">
    <property type="component" value="Chromosome 9N"/>
</dbReference>
<protein>
    <submittedName>
        <fullName evidence="2">Uncharacterized protein</fullName>
    </submittedName>
</protein>